<dbReference type="Proteomes" id="UP001296104">
    <property type="component" value="Unassembled WGS sequence"/>
</dbReference>
<protein>
    <submittedName>
        <fullName evidence="7">Related to sulfite oxidase and related enzymes</fullName>
    </submittedName>
</protein>
<evidence type="ECO:0000256" key="4">
    <source>
        <dbReference type="ARBA" id="ARBA00023002"/>
    </source>
</evidence>
<gene>
    <name evidence="7" type="ORF">LECACI_7A004078</name>
</gene>
<organism evidence="7 8">
    <name type="scientific">Lecanosticta acicola</name>
    <dbReference type="NCBI Taxonomy" id="111012"/>
    <lineage>
        <taxon>Eukaryota</taxon>
        <taxon>Fungi</taxon>
        <taxon>Dikarya</taxon>
        <taxon>Ascomycota</taxon>
        <taxon>Pezizomycotina</taxon>
        <taxon>Dothideomycetes</taxon>
        <taxon>Dothideomycetidae</taxon>
        <taxon>Mycosphaerellales</taxon>
        <taxon>Mycosphaerellaceae</taxon>
        <taxon>Lecanosticta</taxon>
    </lineage>
</organism>
<proteinExistence type="predicted"/>
<dbReference type="GO" id="GO:0005739">
    <property type="term" value="C:mitochondrion"/>
    <property type="evidence" value="ECO:0007669"/>
    <property type="project" value="TreeGrafter"/>
</dbReference>
<comment type="cofactor">
    <cofactor evidence="1">
        <name>Mo-molybdopterin</name>
        <dbReference type="ChEBI" id="CHEBI:71302"/>
    </cofactor>
</comment>
<evidence type="ECO:0000256" key="2">
    <source>
        <dbReference type="ARBA" id="ARBA00022505"/>
    </source>
</evidence>
<evidence type="ECO:0000313" key="8">
    <source>
        <dbReference type="Proteomes" id="UP001296104"/>
    </source>
</evidence>
<dbReference type="GO" id="GO:0043546">
    <property type="term" value="F:molybdopterin cofactor binding"/>
    <property type="evidence" value="ECO:0007669"/>
    <property type="project" value="TreeGrafter"/>
</dbReference>
<evidence type="ECO:0000256" key="3">
    <source>
        <dbReference type="ARBA" id="ARBA00022723"/>
    </source>
</evidence>
<dbReference type="GO" id="GO:0030151">
    <property type="term" value="F:molybdenum ion binding"/>
    <property type="evidence" value="ECO:0007669"/>
    <property type="project" value="InterPro"/>
</dbReference>
<name>A0AAI8YXV0_9PEZI</name>
<accession>A0AAI8YXV0</accession>
<dbReference type="SUPFAM" id="SSF81296">
    <property type="entry name" value="E set domains"/>
    <property type="match status" value="1"/>
</dbReference>
<evidence type="ECO:0000313" key="7">
    <source>
        <dbReference type="EMBL" id="CAK3996593.1"/>
    </source>
</evidence>
<dbReference type="Pfam" id="PF03404">
    <property type="entry name" value="Mo-co_dimer"/>
    <property type="match status" value="1"/>
</dbReference>
<dbReference type="InterPro" id="IPR008335">
    <property type="entry name" value="Mopterin_OxRdtase_euk"/>
</dbReference>
<dbReference type="Gene3D" id="3.90.420.10">
    <property type="entry name" value="Oxidoreductase, molybdopterin-binding domain"/>
    <property type="match status" value="1"/>
</dbReference>
<dbReference type="SUPFAM" id="SSF56524">
    <property type="entry name" value="Oxidoreductase molybdopterin-binding domain"/>
    <property type="match status" value="1"/>
</dbReference>
<reference evidence="7" key="1">
    <citation type="submission" date="2023-11" db="EMBL/GenBank/DDBJ databases">
        <authorList>
            <person name="Alioto T."/>
            <person name="Alioto T."/>
            <person name="Gomez Garrido J."/>
        </authorList>
    </citation>
    <scope>NUCLEOTIDE SEQUENCE</scope>
</reference>
<dbReference type="InterPro" id="IPR005066">
    <property type="entry name" value="MoCF_OxRdtse_dimer"/>
</dbReference>
<dbReference type="GO" id="GO:0020037">
    <property type="term" value="F:heme binding"/>
    <property type="evidence" value="ECO:0007669"/>
    <property type="project" value="TreeGrafter"/>
</dbReference>
<evidence type="ECO:0000256" key="1">
    <source>
        <dbReference type="ARBA" id="ARBA00001924"/>
    </source>
</evidence>
<keyword evidence="8" id="KW-1185">Reference proteome</keyword>
<dbReference type="PANTHER" id="PTHR19372">
    <property type="entry name" value="SULFITE REDUCTASE"/>
    <property type="match status" value="1"/>
</dbReference>
<dbReference type="Pfam" id="PF00174">
    <property type="entry name" value="Oxidored_molyb"/>
    <property type="match status" value="1"/>
</dbReference>
<keyword evidence="4" id="KW-0560">Oxidoreductase</keyword>
<keyword evidence="2" id="KW-0500">Molybdenum</keyword>
<evidence type="ECO:0000259" key="6">
    <source>
        <dbReference type="Pfam" id="PF03404"/>
    </source>
</evidence>
<dbReference type="GO" id="GO:0008482">
    <property type="term" value="F:sulfite oxidase activity"/>
    <property type="evidence" value="ECO:0007669"/>
    <property type="project" value="TreeGrafter"/>
</dbReference>
<comment type="caution">
    <text evidence="7">The sequence shown here is derived from an EMBL/GenBank/DDBJ whole genome shotgun (WGS) entry which is preliminary data.</text>
</comment>
<keyword evidence="3" id="KW-0479">Metal-binding</keyword>
<dbReference type="Gene3D" id="2.60.40.650">
    <property type="match status" value="1"/>
</dbReference>
<dbReference type="InterPro" id="IPR014756">
    <property type="entry name" value="Ig_E-set"/>
</dbReference>
<sequence length="354" mass="40279">MPLETPNRNNKEQRRQEIDDINERDAFTKLDPSGFFIRHPPKPHELHSFITPDDKLFQTIHMGGAVVNLSRWKLKVTGMVKKTLMLDLDSLRRDFLVRTIMSFHECFGSPLKPAIENPWRIGNVRWTGVPLKEILLRAEPLPDATFVWSEGLDRGEYAGVEADCYRKDLPVEKAMCDEVLLAFAMNGEPLSKNRGGPVRLVVPGWFGTNSTKWISKIELQDRRAPGPYTTIFYNVPEPNGTMKPVWKVDVNSMIFRPLPGAVFDERAISVEGWAWGPEGVDRVDVSKDGGISWIRSQLGDRVDFSWQRFSIVMNLEPGPYTLVARASINGGQKQPLSKARNHCHYVQCEVRPIE</sequence>
<dbReference type="EMBL" id="CAVMBE010000021">
    <property type="protein sequence ID" value="CAK3996593.1"/>
    <property type="molecule type" value="Genomic_DNA"/>
</dbReference>
<evidence type="ECO:0000259" key="5">
    <source>
        <dbReference type="Pfam" id="PF00174"/>
    </source>
</evidence>
<feature type="domain" description="Oxidoreductase molybdopterin-binding" evidence="5">
    <location>
        <begin position="67"/>
        <end position="227"/>
    </location>
</feature>
<dbReference type="AlphaFoldDB" id="A0AAI8YXV0"/>
<feature type="domain" description="Moybdenum cofactor oxidoreductase dimerisation" evidence="6">
    <location>
        <begin position="244"/>
        <end position="299"/>
    </location>
</feature>
<dbReference type="PRINTS" id="PR00407">
    <property type="entry name" value="EUMOPTERIN"/>
</dbReference>
<dbReference type="GO" id="GO:0006790">
    <property type="term" value="P:sulfur compound metabolic process"/>
    <property type="evidence" value="ECO:0007669"/>
    <property type="project" value="TreeGrafter"/>
</dbReference>
<dbReference type="PANTHER" id="PTHR19372:SF7">
    <property type="entry name" value="SULFITE OXIDASE, MITOCHONDRIAL"/>
    <property type="match status" value="1"/>
</dbReference>
<dbReference type="InterPro" id="IPR000572">
    <property type="entry name" value="OxRdtase_Mopterin-bd_dom"/>
</dbReference>
<dbReference type="InterPro" id="IPR036374">
    <property type="entry name" value="OxRdtase_Mopterin-bd_sf"/>
</dbReference>